<name>A0ABS5AG42_9PSEU</name>
<feature type="transmembrane region" description="Helical" evidence="8">
    <location>
        <begin position="508"/>
        <end position="532"/>
    </location>
</feature>
<protein>
    <submittedName>
        <fullName evidence="9">Peptidoglycan lipid II flippase</fullName>
    </submittedName>
</protein>
<feature type="transmembrane region" description="Helical" evidence="8">
    <location>
        <begin position="255"/>
        <end position="280"/>
    </location>
</feature>
<dbReference type="NCBIfam" id="TIGR01695">
    <property type="entry name" value="murJ_mviN"/>
    <property type="match status" value="1"/>
</dbReference>
<dbReference type="InterPro" id="IPR004268">
    <property type="entry name" value="MurJ"/>
</dbReference>
<keyword evidence="3 8" id="KW-0812">Transmembrane</keyword>
<feature type="transmembrane region" description="Helical" evidence="8">
    <location>
        <begin position="412"/>
        <end position="431"/>
    </location>
</feature>
<evidence type="ECO:0000313" key="10">
    <source>
        <dbReference type="Proteomes" id="UP001519363"/>
    </source>
</evidence>
<feature type="transmembrane region" description="Helical" evidence="8">
    <location>
        <begin position="66"/>
        <end position="86"/>
    </location>
</feature>
<keyword evidence="2" id="KW-1003">Cell membrane</keyword>
<feature type="transmembrane region" description="Helical" evidence="8">
    <location>
        <begin position="213"/>
        <end position="234"/>
    </location>
</feature>
<evidence type="ECO:0000256" key="3">
    <source>
        <dbReference type="ARBA" id="ARBA00022692"/>
    </source>
</evidence>
<feature type="transmembrane region" description="Helical" evidence="8">
    <location>
        <begin position="471"/>
        <end position="496"/>
    </location>
</feature>
<reference evidence="9 10" key="1">
    <citation type="submission" date="2021-03" db="EMBL/GenBank/DDBJ databases">
        <title>Sequencing the genomes of 1000 actinobacteria strains.</title>
        <authorList>
            <person name="Klenk H.-P."/>
        </authorList>
    </citation>
    <scope>NUCLEOTIDE SEQUENCE [LARGE SCALE GENOMIC DNA]</scope>
    <source>
        <strain evidence="9 10">DSM 44580</strain>
    </source>
</reference>
<gene>
    <name evidence="9" type="ORF">JOF53_004415</name>
</gene>
<accession>A0ABS5AG42</accession>
<feature type="transmembrane region" description="Helical" evidence="8">
    <location>
        <begin position="106"/>
        <end position="125"/>
    </location>
</feature>
<dbReference type="PRINTS" id="PR01806">
    <property type="entry name" value="VIRFACTRMVIN"/>
</dbReference>
<feature type="transmembrane region" description="Helical" evidence="8">
    <location>
        <begin position="300"/>
        <end position="318"/>
    </location>
</feature>
<evidence type="ECO:0000256" key="1">
    <source>
        <dbReference type="ARBA" id="ARBA00004651"/>
    </source>
</evidence>
<keyword evidence="4" id="KW-0133">Cell shape</keyword>
<dbReference type="PANTHER" id="PTHR47019:SF1">
    <property type="entry name" value="LIPID II FLIPPASE MURJ"/>
    <property type="match status" value="1"/>
</dbReference>
<proteinExistence type="predicted"/>
<keyword evidence="10" id="KW-1185">Reference proteome</keyword>
<keyword evidence="7 8" id="KW-0472">Membrane</keyword>
<keyword evidence="5" id="KW-0573">Peptidoglycan synthesis</keyword>
<evidence type="ECO:0000256" key="6">
    <source>
        <dbReference type="ARBA" id="ARBA00022989"/>
    </source>
</evidence>
<organism evidence="9 10">
    <name type="scientific">Crossiella equi</name>
    <dbReference type="NCBI Taxonomy" id="130796"/>
    <lineage>
        <taxon>Bacteria</taxon>
        <taxon>Bacillati</taxon>
        <taxon>Actinomycetota</taxon>
        <taxon>Actinomycetes</taxon>
        <taxon>Pseudonocardiales</taxon>
        <taxon>Pseudonocardiaceae</taxon>
        <taxon>Crossiella</taxon>
    </lineage>
</organism>
<dbReference type="RefSeq" id="WP_249044373.1">
    <property type="nucleotide sequence ID" value="NZ_JAGIOO010000001.1"/>
</dbReference>
<evidence type="ECO:0000313" key="9">
    <source>
        <dbReference type="EMBL" id="MBP2475543.1"/>
    </source>
</evidence>
<feature type="transmembrane region" description="Helical" evidence="8">
    <location>
        <begin position="339"/>
        <end position="365"/>
    </location>
</feature>
<feature type="transmembrane region" description="Helical" evidence="8">
    <location>
        <begin position="371"/>
        <end position="392"/>
    </location>
</feature>
<feature type="transmembrane region" description="Helical" evidence="8">
    <location>
        <begin position="32"/>
        <end position="54"/>
    </location>
</feature>
<evidence type="ECO:0000256" key="7">
    <source>
        <dbReference type="ARBA" id="ARBA00023136"/>
    </source>
</evidence>
<comment type="caution">
    <text evidence="9">The sequence shown here is derived from an EMBL/GenBank/DDBJ whole genome shotgun (WGS) entry which is preliminary data.</text>
</comment>
<dbReference type="Pfam" id="PF03023">
    <property type="entry name" value="MurJ"/>
    <property type="match status" value="1"/>
</dbReference>
<feature type="transmembrane region" description="Helical" evidence="8">
    <location>
        <begin position="178"/>
        <end position="197"/>
    </location>
</feature>
<comment type="subcellular location">
    <subcellularLocation>
        <location evidence="1">Cell membrane</location>
        <topology evidence="1">Multi-pass membrane protein</topology>
    </subcellularLocation>
</comment>
<dbReference type="EMBL" id="JAGIOO010000001">
    <property type="protein sequence ID" value="MBP2475543.1"/>
    <property type="molecule type" value="Genomic_DNA"/>
</dbReference>
<keyword evidence="6 8" id="KW-1133">Transmembrane helix</keyword>
<dbReference type="CDD" id="cd13123">
    <property type="entry name" value="MATE_MurJ_like"/>
    <property type="match status" value="1"/>
</dbReference>
<evidence type="ECO:0000256" key="2">
    <source>
        <dbReference type="ARBA" id="ARBA00022475"/>
    </source>
</evidence>
<evidence type="ECO:0000256" key="4">
    <source>
        <dbReference type="ARBA" id="ARBA00022960"/>
    </source>
</evidence>
<evidence type="ECO:0000256" key="5">
    <source>
        <dbReference type="ARBA" id="ARBA00022984"/>
    </source>
</evidence>
<feature type="transmembrane region" description="Helical" evidence="8">
    <location>
        <begin position="145"/>
        <end position="166"/>
    </location>
</feature>
<dbReference type="PANTHER" id="PTHR47019">
    <property type="entry name" value="LIPID II FLIPPASE MURJ"/>
    <property type="match status" value="1"/>
</dbReference>
<dbReference type="InterPro" id="IPR051050">
    <property type="entry name" value="Lipid_II_flippase_MurJ/MviN"/>
</dbReference>
<feature type="transmembrane region" description="Helical" evidence="8">
    <location>
        <begin position="437"/>
        <end position="459"/>
    </location>
</feature>
<dbReference type="Proteomes" id="UP001519363">
    <property type="component" value="Unassembled WGS sequence"/>
</dbReference>
<evidence type="ECO:0000256" key="8">
    <source>
        <dbReference type="SAM" id="Phobius"/>
    </source>
</evidence>
<sequence length="551" mass="58584">MSTEATQRMDKPKAVPQQSLAKASGSMAIATLASRVTGFLSRIVLVIVVGAGVISDSYQVSQTIPLQVYELLLGGVLTSIIVPLLVRAQKDDEDGGEAYTQRLMTMAPVILLAATVVMVLAAPWLTSIYVDGSGTSKAQPELVTAFAYLLLPEIVFFGLSALFTAILNARGVFGLPAWAPVMNNVVVLLTFGVYALVPGDPTINPLAMSDPKLLVLGIGTTLGIVIQALVVIPAMRKAGIRFKWRWGWDRRLAEFGSLAGWMLVYVVLGLVGVIVVTRIATAANQGSMTAYNLAWQLFQLPYGIIGFSLLTAIMPRMSKAAADNDFRGVVADLSLGSRLLVAILLPLSVGMTALGTHLGIALFAYGKTPVHTAALIGTTLAVSAFGLVPYAITMMQLRVFYSMKDARTPAALQLLTVLVKVGLSVLCVQVLKDDTMVLGLAFVNSMSFLVGAIAGNIWLRVRLGRLETGRLGRTFGLTLVGSLLGAVTVVLVHTAVLEFAPIGTSPRLVAWIVVVLGSALGLAVAFGSMVLLRVTELNPAMSRITRLLRRR</sequence>